<keyword evidence="2" id="KW-0217">Developmental protein</keyword>
<evidence type="ECO:0000256" key="4">
    <source>
        <dbReference type="ARBA" id="ARBA00023054"/>
    </source>
</evidence>
<evidence type="ECO:0000256" key="6">
    <source>
        <dbReference type="PROSITE-ProRule" id="PRU00047"/>
    </source>
</evidence>
<comment type="similarity">
    <text evidence="1">Belongs to the FLX family.</text>
</comment>
<organism evidence="9 10">
    <name type="scientific">Platanthera guangdongensis</name>
    <dbReference type="NCBI Taxonomy" id="2320717"/>
    <lineage>
        <taxon>Eukaryota</taxon>
        <taxon>Viridiplantae</taxon>
        <taxon>Streptophyta</taxon>
        <taxon>Embryophyta</taxon>
        <taxon>Tracheophyta</taxon>
        <taxon>Spermatophyta</taxon>
        <taxon>Magnoliopsida</taxon>
        <taxon>Liliopsida</taxon>
        <taxon>Asparagales</taxon>
        <taxon>Orchidaceae</taxon>
        <taxon>Orchidoideae</taxon>
        <taxon>Orchideae</taxon>
        <taxon>Orchidinae</taxon>
        <taxon>Platanthera</taxon>
    </lineage>
</organism>
<dbReference type="InterPro" id="IPR036875">
    <property type="entry name" value="Znf_CCHC_sf"/>
</dbReference>
<evidence type="ECO:0000256" key="7">
    <source>
        <dbReference type="SAM" id="MobiDB-lite"/>
    </source>
</evidence>
<dbReference type="Proteomes" id="UP001412067">
    <property type="component" value="Unassembled WGS sequence"/>
</dbReference>
<proteinExistence type="inferred from homology"/>
<feature type="region of interest" description="Disordered" evidence="7">
    <location>
        <begin position="70"/>
        <end position="106"/>
    </location>
</feature>
<name>A0ABR2LFI0_9ASPA</name>
<evidence type="ECO:0000256" key="1">
    <source>
        <dbReference type="ARBA" id="ARBA00005405"/>
    </source>
</evidence>
<dbReference type="Gene3D" id="4.10.60.10">
    <property type="entry name" value="Zinc finger, CCHC-type"/>
    <property type="match status" value="1"/>
</dbReference>
<sequence>MKKLTSKPRKAAAIQSLKCFKCRKPGHIRRNCHRNKKEKSPVATTNDEVSWPYPERESEDICLMGREASYSDESKASTLEQEESSSESDHSFLVTESNGRIPPDIQRPLPASMLLHQESFVRAVHPHPGVLPPEIKEQTCASQYMEIQNLASENQRLAATHSASRHEFAAAQHELQNLEVLMMAGKSEHEHQIRPILDKIAKMEADLKASESIKVELQQAQIEAQRLTVTKQVLISNVQQLTQDLQKSHADVQHVSSLVSELDALRQEYQSCRATYEYERKLRVDHYELLQVMEKNYGSMVGEVENLRRGLLNATKVDKTGGPYGSNVGYKENDTSQQHTLGQSAYEEIYHDHQGIGAAHPTPAPVTAAGWPGYGPTLQSAYEALRSTFYDASQGAPVSTIYDATAIPHYNMPSSLSYYDSLGGFPGYIGVGAPVAVSAVNPSSFYAGAQPPQSHASLQLPSAYGAFQVQTPYGVTLTSARPEAPATQARR</sequence>
<keyword evidence="4" id="KW-0175">Coiled coil</keyword>
<keyword evidence="6" id="KW-0479">Metal-binding</keyword>
<feature type="domain" description="CCHC-type" evidence="8">
    <location>
        <begin position="18"/>
        <end position="32"/>
    </location>
</feature>
<keyword evidence="6" id="KW-0862">Zinc</keyword>
<protein>
    <recommendedName>
        <fullName evidence="8">CCHC-type domain-containing protein</fullName>
    </recommendedName>
</protein>
<evidence type="ECO:0000256" key="2">
    <source>
        <dbReference type="ARBA" id="ARBA00022473"/>
    </source>
</evidence>
<accession>A0ABR2LFI0</accession>
<dbReference type="InterPro" id="IPR040353">
    <property type="entry name" value="FLX/FLX-like"/>
</dbReference>
<evidence type="ECO:0000259" key="8">
    <source>
        <dbReference type="PROSITE" id="PS50158"/>
    </source>
</evidence>
<reference evidence="9 10" key="1">
    <citation type="journal article" date="2022" name="Nat. Plants">
        <title>Genomes of leafy and leafless Platanthera orchids illuminate the evolution of mycoheterotrophy.</title>
        <authorList>
            <person name="Li M.H."/>
            <person name="Liu K.W."/>
            <person name="Li Z."/>
            <person name="Lu H.C."/>
            <person name="Ye Q.L."/>
            <person name="Zhang D."/>
            <person name="Wang J.Y."/>
            <person name="Li Y.F."/>
            <person name="Zhong Z.M."/>
            <person name="Liu X."/>
            <person name="Yu X."/>
            <person name="Liu D.K."/>
            <person name="Tu X.D."/>
            <person name="Liu B."/>
            <person name="Hao Y."/>
            <person name="Liao X.Y."/>
            <person name="Jiang Y.T."/>
            <person name="Sun W.H."/>
            <person name="Chen J."/>
            <person name="Chen Y.Q."/>
            <person name="Ai Y."/>
            <person name="Zhai J.W."/>
            <person name="Wu S.S."/>
            <person name="Zhou Z."/>
            <person name="Hsiao Y.Y."/>
            <person name="Wu W.L."/>
            <person name="Chen Y.Y."/>
            <person name="Lin Y.F."/>
            <person name="Hsu J.L."/>
            <person name="Li C.Y."/>
            <person name="Wang Z.W."/>
            <person name="Zhao X."/>
            <person name="Zhong W.Y."/>
            <person name="Ma X.K."/>
            <person name="Ma L."/>
            <person name="Huang J."/>
            <person name="Chen G.Z."/>
            <person name="Huang M.Z."/>
            <person name="Huang L."/>
            <person name="Peng D.H."/>
            <person name="Luo Y.B."/>
            <person name="Zou S.Q."/>
            <person name="Chen S.P."/>
            <person name="Lan S."/>
            <person name="Tsai W.C."/>
            <person name="Van de Peer Y."/>
            <person name="Liu Z.J."/>
        </authorList>
    </citation>
    <scope>NUCLEOTIDE SEQUENCE [LARGE SCALE GENOMIC DNA]</scope>
    <source>
        <strain evidence="9">Lor288</strain>
    </source>
</reference>
<dbReference type="EMBL" id="JBBWWR010000020">
    <property type="protein sequence ID" value="KAK8939726.1"/>
    <property type="molecule type" value="Genomic_DNA"/>
</dbReference>
<dbReference type="InterPro" id="IPR001878">
    <property type="entry name" value="Znf_CCHC"/>
</dbReference>
<evidence type="ECO:0000313" key="10">
    <source>
        <dbReference type="Proteomes" id="UP001412067"/>
    </source>
</evidence>
<evidence type="ECO:0000313" key="9">
    <source>
        <dbReference type="EMBL" id="KAK8939726.1"/>
    </source>
</evidence>
<comment type="caution">
    <text evidence="9">The sequence shown here is derived from an EMBL/GenBank/DDBJ whole genome shotgun (WGS) entry which is preliminary data.</text>
</comment>
<evidence type="ECO:0000256" key="5">
    <source>
        <dbReference type="ARBA" id="ARBA00023089"/>
    </source>
</evidence>
<dbReference type="PANTHER" id="PTHR33405">
    <property type="entry name" value="PROTEIN FLX-LIKE 2"/>
    <property type="match status" value="1"/>
</dbReference>
<dbReference type="SUPFAM" id="SSF57756">
    <property type="entry name" value="Retrovirus zinc finger-like domains"/>
    <property type="match status" value="1"/>
</dbReference>
<gene>
    <name evidence="9" type="ORF">KSP40_PGU021030</name>
</gene>
<evidence type="ECO:0000256" key="3">
    <source>
        <dbReference type="ARBA" id="ARBA00022782"/>
    </source>
</evidence>
<keyword evidence="3" id="KW-0221">Differentiation</keyword>
<keyword evidence="6" id="KW-0863">Zinc-finger</keyword>
<dbReference type="PANTHER" id="PTHR33405:SF4">
    <property type="entry name" value="PROTEIN FLX-LIKE 2"/>
    <property type="match status" value="1"/>
</dbReference>
<feature type="region of interest" description="Disordered" evidence="7">
    <location>
        <begin position="31"/>
        <end position="58"/>
    </location>
</feature>
<keyword evidence="5" id="KW-0287">Flowering</keyword>
<dbReference type="PROSITE" id="PS50158">
    <property type="entry name" value="ZF_CCHC"/>
    <property type="match status" value="1"/>
</dbReference>
<keyword evidence="10" id="KW-1185">Reference proteome</keyword>